<proteinExistence type="predicted"/>
<sequence>MPSGHIVTFTRADLVRAVNAFLETYGTAEGDFRTDLEHAEPLHFWEAAFVRQTLADASRLTGQWHDEISKTYYRYENTHSTDRFGNPECWIANDTDWNDDYSWAVQFALAAYQVTGDRHLREQAKWHTDFFYRGYYDDAYGGGFWRERGTKDQKDVPSNGFAIAAAELARYYPTETVHNDPLGTGRTYLEIAKDTYDWLKDSFLRADGRFENSFSGREWDGNLYTYNAGVFLELAANLYDLTKDRSYLADGVRVADFARTHFTTGSGQLVVYEDDVDGKGRYRPDPVDSYEIVFKGILLRGLSRFITLGGQTQYLDWLGTNAQASYDHRTGDLPSAVFDQAVGNARGTGAACGLAAMTYALMSTAAEPSPR</sequence>
<accession>A0ABP4PKN2</accession>
<dbReference type="PANTHER" id="PTHR47791:SF3">
    <property type="entry name" value="MEIOTICALLY UP-REGULATED GENE 191 PROTEIN"/>
    <property type="match status" value="1"/>
</dbReference>
<dbReference type="Pfam" id="PF03663">
    <property type="entry name" value="Glyco_hydro_76"/>
    <property type="match status" value="1"/>
</dbReference>
<dbReference type="SUPFAM" id="SSF48208">
    <property type="entry name" value="Six-hairpin glycosidases"/>
    <property type="match status" value="1"/>
</dbReference>
<keyword evidence="1" id="KW-0378">Hydrolase</keyword>
<evidence type="ECO:0000313" key="1">
    <source>
        <dbReference type="EMBL" id="GAA1584034.1"/>
    </source>
</evidence>
<organism evidence="1 2">
    <name type="scientific">Kribbella karoonensis</name>
    <dbReference type="NCBI Taxonomy" id="324851"/>
    <lineage>
        <taxon>Bacteria</taxon>
        <taxon>Bacillati</taxon>
        <taxon>Actinomycetota</taxon>
        <taxon>Actinomycetes</taxon>
        <taxon>Propionibacteriales</taxon>
        <taxon>Kribbellaceae</taxon>
        <taxon>Kribbella</taxon>
    </lineage>
</organism>
<comment type="caution">
    <text evidence="1">The sequence shown here is derived from an EMBL/GenBank/DDBJ whole genome shotgun (WGS) entry which is preliminary data.</text>
</comment>
<dbReference type="GO" id="GO:0016787">
    <property type="term" value="F:hydrolase activity"/>
    <property type="evidence" value="ECO:0007669"/>
    <property type="project" value="UniProtKB-KW"/>
</dbReference>
<dbReference type="Proteomes" id="UP001500190">
    <property type="component" value="Unassembled WGS sequence"/>
</dbReference>
<dbReference type="Gene3D" id="1.50.10.20">
    <property type="match status" value="1"/>
</dbReference>
<gene>
    <name evidence="1" type="ORF">GCM10009742_31530</name>
</gene>
<dbReference type="PANTHER" id="PTHR47791">
    <property type="entry name" value="MEIOTICALLY UP-REGULATED GENE 191 PROTEIN"/>
    <property type="match status" value="1"/>
</dbReference>
<dbReference type="EMBL" id="BAAAND010000006">
    <property type="protein sequence ID" value="GAA1584034.1"/>
    <property type="molecule type" value="Genomic_DNA"/>
</dbReference>
<keyword evidence="2" id="KW-1185">Reference proteome</keyword>
<dbReference type="InterPro" id="IPR053169">
    <property type="entry name" value="MUG_Protein"/>
</dbReference>
<reference evidence="2" key="1">
    <citation type="journal article" date="2019" name="Int. J. Syst. Evol. Microbiol.">
        <title>The Global Catalogue of Microorganisms (GCM) 10K type strain sequencing project: providing services to taxonomists for standard genome sequencing and annotation.</title>
        <authorList>
            <consortium name="The Broad Institute Genomics Platform"/>
            <consortium name="The Broad Institute Genome Sequencing Center for Infectious Disease"/>
            <person name="Wu L."/>
            <person name="Ma J."/>
        </authorList>
    </citation>
    <scope>NUCLEOTIDE SEQUENCE [LARGE SCALE GENOMIC DNA]</scope>
    <source>
        <strain evidence="2">JCM 14304</strain>
    </source>
</reference>
<evidence type="ECO:0000313" key="2">
    <source>
        <dbReference type="Proteomes" id="UP001500190"/>
    </source>
</evidence>
<dbReference type="InterPro" id="IPR008928">
    <property type="entry name" value="6-hairpin_glycosidase_sf"/>
</dbReference>
<dbReference type="InterPro" id="IPR005198">
    <property type="entry name" value="Glyco_hydro_76"/>
</dbReference>
<dbReference type="RefSeq" id="WP_344191687.1">
    <property type="nucleotide sequence ID" value="NZ_BAAAND010000006.1"/>
</dbReference>
<name>A0ABP4PKN2_9ACTN</name>
<protein>
    <submittedName>
        <fullName evidence="1">Glycoside hydrolase family 76 protein</fullName>
    </submittedName>
</protein>